<evidence type="ECO:0000313" key="3">
    <source>
        <dbReference type="Proteomes" id="UP001218218"/>
    </source>
</evidence>
<feature type="compositionally biased region" description="Basic and acidic residues" evidence="1">
    <location>
        <begin position="187"/>
        <end position="196"/>
    </location>
</feature>
<dbReference type="AlphaFoldDB" id="A0AAD7EB60"/>
<protein>
    <submittedName>
        <fullName evidence="2">Uncharacterized protein</fullName>
    </submittedName>
</protein>
<keyword evidence="3" id="KW-1185">Reference proteome</keyword>
<feature type="region of interest" description="Disordered" evidence="1">
    <location>
        <begin position="1"/>
        <end position="79"/>
    </location>
</feature>
<sequence length="206" mass="22561">MDEYESADDLCSPDDNGDNSEAEDGNGEIFAETLKRAQQIAVTHEREREKGRKRPHRYTKNSKRTRERQAKIGKDMQKTGFLSVANFFAHIRQKIANKDGASETSARSQAPSSGAEIIEEVPGGSGEDLEMDSGESGGSDAESEKDEEEDRENDEYLHGTPTSENIPTDPSADPARQKVAEMLADLRAGRTPKDDSLAMASDLALD</sequence>
<gene>
    <name evidence="2" type="ORF">DFH08DRAFT_1088679</name>
</gene>
<feature type="compositionally biased region" description="Basic and acidic residues" evidence="1">
    <location>
        <begin position="67"/>
        <end position="77"/>
    </location>
</feature>
<evidence type="ECO:0000256" key="1">
    <source>
        <dbReference type="SAM" id="MobiDB-lite"/>
    </source>
</evidence>
<accession>A0AAD7EB60</accession>
<feature type="compositionally biased region" description="Basic residues" evidence="1">
    <location>
        <begin position="51"/>
        <end position="66"/>
    </location>
</feature>
<feature type="compositionally biased region" description="Acidic residues" evidence="1">
    <location>
        <begin position="1"/>
        <end position="26"/>
    </location>
</feature>
<feature type="compositionally biased region" description="Polar residues" evidence="1">
    <location>
        <begin position="102"/>
        <end position="112"/>
    </location>
</feature>
<proteinExistence type="predicted"/>
<evidence type="ECO:0000313" key="2">
    <source>
        <dbReference type="EMBL" id="KAJ7307026.1"/>
    </source>
</evidence>
<name>A0AAD7EB60_9AGAR</name>
<comment type="caution">
    <text evidence="2">The sequence shown here is derived from an EMBL/GenBank/DDBJ whole genome shotgun (WGS) entry which is preliminary data.</text>
</comment>
<reference evidence="2" key="1">
    <citation type="submission" date="2023-03" db="EMBL/GenBank/DDBJ databases">
        <title>Massive genome expansion in bonnet fungi (Mycena s.s.) driven by repeated elements and novel gene families across ecological guilds.</title>
        <authorList>
            <consortium name="Lawrence Berkeley National Laboratory"/>
            <person name="Harder C.B."/>
            <person name="Miyauchi S."/>
            <person name="Viragh M."/>
            <person name="Kuo A."/>
            <person name="Thoen E."/>
            <person name="Andreopoulos B."/>
            <person name="Lu D."/>
            <person name="Skrede I."/>
            <person name="Drula E."/>
            <person name="Henrissat B."/>
            <person name="Morin E."/>
            <person name="Kohler A."/>
            <person name="Barry K."/>
            <person name="LaButti K."/>
            <person name="Morin E."/>
            <person name="Salamov A."/>
            <person name="Lipzen A."/>
            <person name="Mereny Z."/>
            <person name="Hegedus B."/>
            <person name="Baldrian P."/>
            <person name="Stursova M."/>
            <person name="Weitz H."/>
            <person name="Taylor A."/>
            <person name="Grigoriev I.V."/>
            <person name="Nagy L.G."/>
            <person name="Martin F."/>
            <person name="Kauserud H."/>
        </authorList>
    </citation>
    <scope>NUCLEOTIDE SEQUENCE</scope>
    <source>
        <strain evidence="2">CBHHK002</strain>
    </source>
</reference>
<organism evidence="2 3">
    <name type="scientific">Mycena albidolilacea</name>
    <dbReference type="NCBI Taxonomy" id="1033008"/>
    <lineage>
        <taxon>Eukaryota</taxon>
        <taxon>Fungi</taxon>
        <taxon>Dikarya</taxon>
        <taxon>Basidiomycota</taxon>
        <taxon>Agaricomycotina</taxon>
        <taxon>Agaricomycetes</taxon>
        <taxon>Agaricomycetidae</taxon>
        <taxon>Agaricales</taxon>
        <taxon>Marasmiineae</taxon>
        <taxon>Mycenaceae</taxon>
        <taxon>Mycena</taxon>
    </lineage>
</organism>
<dbReference type="Proteomes" id="UP001218218">
    <property type="component" value="Unassembled WGS sequence"/>
</dbReference>
<feature type="region of interest" description="Disordered" evidence="1">
    <location>
        <begin position="96"/>
        <end position="206"/>
    </location>
</feature>
<feature type="compositionally biased region" description="Acidic residues" evidence="1">
    <location>
        <begin position="141"/>
        <end position="153"/>
    </location>
</feature>
<dbReference type="EMBL" id="JARIHO010000089">
    <property type="protein sequence ID" value="KAJ7307026.1"/>
    <property type="molecule type" value="Genomic_DNA"/>
</dbReference>